<proteinExistence type="predicted"/>
<organism evidence="1 2">
    <name type="scientific">Flavobacterium reichenbachii</name>
    <dbReference type="NCBI Taxonomy" id="362418"/>
    <lineage>
        <taxon>Bacteria</taxon>
        <taxon>Pseudomonadati</taxon>
        <taxon>Bacteroidota</taxon>
        <taxon>Flavobacteriia</taxon>
        <taxon>Flavobacteriales</taxon>
        <taxon>Flavobacteriaceae</taxon>
        <taxon>Flavobacterium</taxon>
    </lineage>
</organism>
<dbReference type="AlphaFoldDB" id="A0A085ZDU8"/>
<dbReference type="InterPro" id="IPR013783">
    <property type="entry name" value="Ig-like_fold"/>
</dbReference>
<dbReference type="eggNOG" id="COG4733">
    <property type="taxonomic scope" value="Bacteria"/>
</dbReference>
<dbReference type="STRING" id="362418.IW19_23370"/>
<evidence type="ECO:0008006" key="3">
    <source>
        <dbReference type="Google" id="ProtNLM"/>
    </source>
</evidence>
<comment type="caution">
    <text evidence="1">The sequence shown here is derived from an EMBL/GenBank/DDBJ whole genome shotgun (WGS) entry which is preliminary data.</text>
</comment>
<accession>A0A085ZDU8</accession>
<evidence type="ECO:0000313" key="1">
    <source>
        <dbReference type="EMBL" id="KFF02612.1"/>
    </source>
</evidence>
<dbReference type="RefSeq" id="WP_035689914.1">
    <property type="nucleotide sequence ID" value="NZ_JPRL01000004.1"/>
</dbReference>
<dbReference type="OrthoDB" id="1121506at2"/>
<keyword evidence="2" id="KW-1185">Reference proteome</keyword>
<reference evidence="1 2" key="1">
    <citation type="submission" date="2014-07" db="EMBL/GenBank/DDBJ databases">
        <title>Genome of Flavobacterium reichenbachii LMG 25512.</title>
        <authorList>
            <person name="Stropko S.J."/>
            <person name="Pipes S.E."/>
            <person name="Newman J.D."/>
        </authorList>
    </citation>
    <scope>NUCLEOTIDE SEQUENCE [LARGE SCALE GENOMIC DNA]</scope>
    <source>
        <strain evidence="1 2">LMG 25512</strain>
    </source>
</reference>
<sequence>MNKITITFFYLLIALCFISCEEILIVDDISEKEVSLTAPANNAVLSFSGVTFSWETIDGADKYQLQIAAPSFENPQQIILDTIITKNSYTQQLNIGKYEWRIKAVNSAYESPYKKRSFEILNHDNFQNNTVVLLTPSNNLTTKTALQKLSWDAIIGTVNYQLQILDENNTLVKEQTLETTFTNLSFDEGKYTWKVRANNGTAQTLYTSRSILIDTKVPNTPTLSSPTQASTTTNTNINFQWTRTPITGTAEKDSLYVYNESDLSNLNFKDKGTSPYNKTLTKGTYYWFVKSFDDAGNQSLRSTVFNFTIN</sequence>
<dbReference type="Gene3D" id="2.60.40.10">
    <property type="entry name" value="Immunoglobulins"/>
    <property type="match status" value="2"/>
</dbReference>
<evidence type="ECO:0000313" key="2">
    <source>
        <dbReference type="Proteomes" id="UP000028715"/>
    </source>
</evidence>
<dbReference type="Proteomes" id="UP000028715">
    <property type="component" value="Unassembled WGS sequence"/>
</dbReference>
<gene>
    <name evidence="1" type="ORF">IW19_23370</name>
</gene>
<name>A0A085ZDU8_9FLAO</name>
<protein>
    <recommendedName>
        <fullName evidence="3">Fibronectin type-III domain-containing protein</fullName>
    </recommendedName>
</protein>
<dbReference type="EMBL" id="JPRL01000004">
    <property type="protein sequence ID" value="KFF02612.1"/>
    <property type="molecule type" value="Genomic_DNA"/>
</dbReference>